<dbReference type="STRING" id="1802397.A3J43_02385"/>
<sequence>MKSKIHPNYFPHAAITCACGAKYEAGSTSEAIHVEICAACHPFYTGKQKLVDAARRVEKFQERATKSSSLKSTVSAQKEKKAERAKEKKKKEEEAVKKTKEALMAAKKMGHQKSDQ</sequence>
<keyword evidence="1 3" id="KW-0689">Ribosomal protein</keyword>
<dbReference type="NCBIfam" id="NF000612">
    <property type="entry name" value="PRK00019.1"/>
    <property type="match status" value="1"/>
</dbReference>
<evidence type="ECO:0000313" key="6">
    <source>
        <dbReference type="Proteomes" id="UP000176604"/>
    </source>
</evidence>
<evidence type="ECO:0000256" key="1">
    <source>
        <dbReference type="ARBA" id="ARBA00022980"/>
    </source>
</evidence>
<dbReference type="InterPro" id="IPR034704">
    <property type="entry name" value="Ribosomal_bL28/bL31-like_sf"/>
</dbReference>
<proteinExistence type="inferred from homology"/>
<dbReference type="NCBIfam" id="TIGR00105">
    <property type="entry name" value="L31"/>
    <property type="match status" value="1"/>
</dbReference>
<feature type="compositionally biased region" description="Polar residues" evidence="4">
    <location>
        <begin position="66"/>
        <end position="76"/>
    </location>
</feature>
<dbReference type="InterPro" id="IPR042105">
    <property type="entry name" value="Ribosomal_bL31_sf"/>
</dbReference>
<organism evidence="5 6">
    <name type="scientific">Candidatus Uhrbacteria bacterium RIFCSPHIGHO2_12_FULL_54_23</name>
    <dbReference type="NCBI Taxonomy" id="1802397"/>
    <lineage>
        <taxon>Bacteria</taxon>
        <taxon>Candidatus Uhriibacteriota</taxon>
    </lineage>
</organism>
<evidence type="ECO:0000256" key="2">
    <source>
        <dbReference type="ARBA" id="ARBA00023274"/>
    </source>
</evidence>
<dbReference type="GO" id="GO:0003735">
    <property type="term" value="F:structural constituent of ribosome"/>
    <property type="evidence" value="ECO:0007669"/>
    <property type="project" value="InterPro"/>
</dbReference>
<dbReference type="InterPro" id="IPR002150">
    <property type="entry name" value="Ribosomal_bL31"/>
</dbReference>
<protein>
    <recommendedName>
        <fullName evidence="3">50S ribosomal protein L31</fullName>
    </recommendedName>
</protein>
<dbReference type="EMBL" id="MGEF01000027">
    <property type="protein sequence ID" value="OGL78653.1"/>
    <property type="molecule type" value="Genomic_DNA"/>
</dbReference>
<dbReference type="GO" id="GO:1990904">
    <property type="term" value="C:ribonucleoprotein complex"/>
    <property type="evidence" value="ECO:0007669"/>
    <property type="project" value="UniProtKB-KW"/>
</dbReference>
<dbReference type="PROSITE" id="PS51257">
    <property type="entry name" value="PROKAR_LIPOPROTEIN"/>
    <property type="match status" value="1"/>
</dbReference>
<dbReference type="GO" id="GO:0006412">
    <property type="term" value="P:translation"/>
    <property type="evidence" value="ECO:0007669"/>
    <property type="project" value="InterPro"/>
</dbReference>
<evidence type="ECO:0000256" key="4">
    <source>
        <dbReference type="SAM" id="MobiDB-lite"/>
    </source>
</evidence>
<accession>A0A1F7UK35</accession>
<keyword evidence="2 3" id="KW-0687">Ribonucleoprotein</keyword>
<dbReference type="Pfam" id="PF01197">
    <property type="entry name" value="Ribosomal_L31"/>
    <property type="match status" value="1"/>
</dbReference>
<feature type="region of interest" description="Disordered" evidence="4">
    <location>
        <begin position="61"/>
        <end position="116"/>
    </location>
</feature>
<dbReference type="GO" id="GO:0005840">
    <property type="term" value="C:ribosome"/>
    <property type="evidence" value="ECO:0007669"/>
    <property type="project" value="UniProtKB-KW"/>
</dbReference>
<feature type="compositionally biased region" description="Basic and acidic residues" evidence="4">
    <location>
        <begin position="77"/>
        <end position="101"/>
    </location>
</feature>
<dbReference type="PANTHER" id="PTHR33280">
    <property type="entry name" value="50S RIBOSOMAL PROTEIN L31, CHLOROPLASTIC"/>
    <property type="match status" value="1"/>
</dbReference>
<comment type="caution">
    <text evidence="5">The sequence shown here is derived from an EMBL/GenBank/DDBJ whole genome shotgun (WGS) entry which is preliminary data.</text>
</comment>
<dbReference type="SUPFAM" id="SSF143800">
    <property type="entry name" value="L28p-like"/>
    <property type="match status" value="1"/>
</dbReference>
<evidence type="ECO:0000313" key="5">
    <source>
        <dbReference type="EMBL" id="OGL78653.1"/>
    </source>
</evidence>
<dbReference type="AlphaFoldDB" id="A0A1F7UK35"/>
<dbReference type="Gene3D" id="4.10.830.30">
    <property type="entry name" value="Ribosomal protein L31"/>
    <property type="match status" value="1"/>
</dbReference>
<comment type="similarity">
    <text evidence="3">Belongs to the bacterial ribosomal protein bL31 family.</text>
</comment>
<dbReference type="PANTHER" id="PTHR33280:SF1">
    <property type="entry name" value="LARGE RIBOSOMAL SUBUNIT PROTEIN BL31C"/>
    <property type="match status" value="1"/>
</dbReference>
<dbReference type="Proteomes" id="UP000176604">
    <property type="component" value="Unassembled WGS sequence"/>
</dbReference>
<name>A0A1F7UK35_9BACT</name>
<dbReference type="PRINTS" id="PR01249">
    <property type="entry name" value="RIBOSOMALL31"/>
</dbReference>
<evidence type="ECO:0000256" key="3">
    <source>
        <dbReference type="RuleBase" id="RU000564"/>
    </source>
</evidence>
<gene>
    <name evidence="5" type="ORF">A3J43_02385</name>
</gene>
<reference evidence="5 6" key="1">
    <citation type="journal article" date="2016" name="Nat. Commun.">
        <title>Thousands of microbial genomes shed light on interconnected biogeochemical processes in an aquifer system.</title>
        <authorList>
            <person name="Anantharaman K."/>
            <person name="Brown C.T."/>
            <person name="Hug L.A."/>
            <person name="Sharon I."/>
            <person name="Castelle C.J."/>
            <person name="Probst A.J."/>
            <person name="Thomas B.C."/>
            <person name="Singh A."/>
            <person name="Wilkins M.J."/>
            <person name="Karaoz U."/>
            <person name="Brodie E.L."/>
            <person name="Williams K.H."/>
            <person name="Hubbard S.S."/>
            <person name="Banfield J.F."/>
        </authorList>
    </citation>
    <scope>NUCLEOTIDE SEQUENCE [LARGE SCALE GENOMIC DNA]</scope>
</reference>